<reference evidence="1 2" key="1">
    <citation type="journal article" date="2009" name="J. Bacteriol.">
        <title>Draft genome sequence of the extremely acidophilic bacterium Acidithiobacillus caldus ATCC 51756 reveals metabolic versatility in the genus Acidithiobacillus.</title>
        <authorList>
            <person name="Valdes J."/>
            <person name="Quatrini R."/>
            <person name="Hallberg K."/>
            <person name="Dopson M."/>
            <person name="Valenzuela P.D."/>
            <person name="Holmes D.S."/>
        </authorList>
    </citation>
    <scope>NUCLEOTIDE SEQUENCE [LARGE SCALE GENOMIC DNA]</scope>
    <source>
        <strain evidence="2">ATCC 51756 / DSM 8584 / KU</strain>
    </source>
</reference>
<protein>
    <submittedName>
        <fullName evidence="1">Uncharacterized protein</fullName>
    </submittedName>
</protein>
<evidence type="ECO:0000313" key="2">
    <source>
        <dbReference type="Proteomes" id="UP000005522"/>
    </source>
</evidence>
<dbReference type="EMBL" id="CP005986">
    <property type="protein sequence ID" value="AIA55661.1"/>
    <property type="molecule type" value="Genomic_DNA"/>
</dbReference>
<dbReference type="Proteomes" id="UP000005522">
    <property type="component" value="Chromosome"/>
</dbReference>
<gene>
    <name evidence="1" type="ORF">Acaty_c1802</name>
</gene>
<sequence length="78" mass="8883">MMEADRFLDTQIEVLDIARDMLVKEGLPQDDHHLDLALHALVRGVEIGLMDSQLADRIVRFGAAHARQYPSIGRDYPR</sequence>
<proteinExistence type="predicted"/>
<dbReference type="KEGG" id="acz:Acaty_c1802"/>
<accession>A0A060A089</accession>
<dbReference type="HOGENOM" id="CLU_2613896_0_0_6"/>
<dbReference type="AlphaFoldDB" id="A0A060A089"/>
<name>A0A060A089_ACICK</name>
<dbReference type="RefSeq" id="WP_004872847.1">
    <property type="nucleotide sequence ID" value="NZ_CP005986.1"/>
</dbReference>
<evidence type="ECO:0000313" key="1">
    <source>
        <dbReference type="EMBL" id="AIA55661.1"/>
    </source>
</evidence>
<organism evidence="1 2">
    <name type="scientific">Acidithiobacillus caldus (strain ATCC 51756 / DSM 8584 / KU)</name>
    <dbReference type="NCBI Taxonomy" id="637389"/>
    <lineage>
        <taxon>Bacteria</taxon>
        <taxon>Pseudomonadati</taxon>
        <taxon>Pseudomonadota</taxon>
        <taxon>Acidithiobacillia</taxon>
        <taxon>Acidithiobacillales</taxon>
        <taxon>Acidithiobacillaceae</taxon>
        <taxon>Acidithiobacillus</taxon>
    </lineage>
</organism>